<keyword evidence="2" id="KW-1185">Reference proteome</keyword>
<dbReference type="InterPro" id="IPR011333">
    <property type="entry name" value="SKP1/BTB/POZ_sf"/>
</dbReference>
<proteinExistence type="predicted"/>
<dbReference type="OrthoDB" id="2367075at2759"/>
<evidence type="ECO:0008006" key="3">
    <source>
        <dbReference type="Google" id="ProtNLM"/>
    </source>
</evidence>
<evidence type="ECO:0000313" key="1">
    <source>
        <dbReference type="EMBL" id="KIM85932.1"/>
    </source>
</evidence>
<reference evidence="1 2" key="1">
    <citation type="submission" date="2014-04" db="EMBL/GenBank/DDBJ databases">
        <authorList>
            <consortium name="DOE Joint Genome Institute"/>
            <person name="Kuo A."/>
            <person name="Tarkka M."/>
            <person name="Buscot F."/>
            <person name="Kohler A."/>
            <person name="Nagy L.G."/>
            <person name="Floudas D."/>
            <person name="Copeland A."/>
            <person name="Barry K.W."/>
            <person name="Cichocki N."/>
            <person name="Veneault-Fourrey C."/>
            <person name="LaButti K."/>
            <person name="Lindquist E.A."/>
            <person name="Lipzen A."/>
            <person name="Lundell T."/>
            <person name="Morin E."/>
            <person name="Murat C."/>
            <person name="Sun H."/>
            <person name="Tunlid A."/>
            <person name="Henrissat B."/>
            <person name="Grigoriev I.V."/>
            <person name="Hibbett D.S."/>
            <person name="Martin F."/>
            <person name="Nordberg H.P."/>
            <person name="Cantor M.N."/>
            <person name="Hua S.X."/>
        </authorList>
    </citation>
    <scope>NUCLEOTIDE SEQUENCE [LARGE SCALE GENOMIC DNA]</scope>
    <source>
        <strain evidence="1 2">F 1598</strain>
    </source>
</reference>
<name>A0A0C3C897_PILCF</name>
<sequence length="545" mass="62153">MNPSESARAASASIAPETQVAFGTGESSLEDAQSLSDPIRRDPLYYNEPLIILVEGTLFKVSRSHFENVDVFRTTYLFDPQGEEVPDGHTDQQPLRLAGVKAANFRCLLKVIFREDSTGDLSWVEWTSVLKLSLIWHMKLITDLALQKIEACIDNADGWISALKMSTQQRIQGLRELSIRMLFGRLNSLQKIELATECSVQPWLLEGYTELVTRHEVMSVEDEEQLGWTRTSNLFRVRHRYLEGAMFSNRNDAELDIQTTFASEFDLISSFDLSTVSYLQPDLRTATDSDVIQRDEAYYHVDIIFSVENTLFKLPRYLFEESSEVFRDMFLLPAPEGLPYDGSSDEQPLILQGVHKLDFRRLLRAMKVPAKFDPRNLPGNEGESTLCNVWASALELSCMWQMDKVRDMSVKEILQLQDRLNTKDQTDLLRLSTKLGVTEIRAGSIQLLSDTLQPVEQVQLGIELQVYSWLLEGCTQLVRAQGGISLEHEKVLGRKTTSKLFRIRDEYLQKIRDRRKSKSMAGAFARSNVKEVFAEELKDAGWDGK</sequence>
<accession>A0A0C3C897</accession>
<dbReference type="CDD" id="cd18186">
    <property type="entry name" value="BTB_POZ_ZBTB_KLHL-like"/>
    <property type="match status" value="1"/>
</dbReference>
<gene>
    <name evidence="1" type="ORF">PILCRDRAFT_816504</name>
</gene>
<reference evidence="2" key="2">
    <citation type="submission" date="2015-01" db="EMBL/GenBank/DDBJ databases">
        <title>Evolutionary Origins and Diversification of the Mycorrhizal Mutualists.</title>
        <authorList>
            <consortium name="DOE Joint Genome Institute"/>
            <consortium name="Mycorrhizal Genomics Consortium"/>
            <person name="Kohler A."/>
            <person name="Kuo A."/>
            <person name="Nagy L.G."/>
            <person name="Floudas D."/>
            <person name="Copeland A."/>
            <person name="Barry K.W."/>
            <person name="Cichocki N."/>
            <person name="Veneault-Fourrey C."/>
            <person name="LaButti K."/>
            <person name="Lindquist E.A."/>
            <person name="Lipzen A."/>
            <person name="Lundell T."/>
            <person name="Morin E."/>
            <person name="Murat C."/>
            <person name="Riley R."/>
            <person name="Ohm R."/>
            <person name="Sun H."/>
            <person name="Tunlid A."/>
            <person name="Henrissat B."/>
            <person name="Grigoriev I.V."/>
            <person name="Hibbett D.S."/>
            <person name="Martin F."/>
        </authorList>
    </citation>
    <scope>NUCLEOTIDE SEQUENCE [LARGE SCALE GENOMIC DNA]</scope>
    <source>
        <strain evidence="2">F 1598</strain>
    </source>
</reference>
<organism evidence="1 2">
    <name type="scientific">Piloderma croceum (strain F 1598)</name>
    <dbReference type="NCBI Taxonomy" id="765440"/>
    <lineage>
        <taxon>Eukaryota</taxon>
        <taxon>Fungi</taxon>
        <taxon>Dikarya</taxon>
        <taxon>Basidiomycota</taxon>
        <taxon>Agaricomycotina</taxon>
        <taxon>Agaricomycetes</taxon>
        <taxon>Agaricomycetidae</taxon>
        <taxon>Atheliales</taxon>
        <taxon>Atheliaceae</taxon>
        <taxon>Piloderma</taxon>
    </lineage>
</organism>
<dbReference type="InParanoid" id="A0A0C3C897"/>
<evidence type="ECO:0000313" key="2">
    <source>
        <dbReference type="Proteomes" id="UP000054166"/>
    </source>
</evidence>
<protein>
    <recommendedName>
        <fullName evidence="3">BTB domain-containing protein</fullName>
    </recommendedName>
</protein>
<dbReference type="Proteomes" id="UP000054166">
    <property type="component" value="Unassembled WGS sequence"/>
</dbReference>
<dbReference type="AlphaFoldDB" id="A0A0C3C897"/>
<dbReference type="Gene3D" id="3.30.710.10">
    <property type="entry name" value="Potassium Channel Kv1.1, Chain A"/>
    <property type="match status" value="1"/>
</dbReference>
<dbReference type="EMBL" id="KN832983">
    <property type="protein sequence ID" value="KIM85932.1"/>
    <property type="molecule type" value="Genomic_DNA"/>
</dbReference>
<dbReference type="HOGENOM" id="CLU_551071_0_0_1"/>